<proteinExistence type="inferred from homology"/>
<organism evidence="8 9">
    <name type="scientific">Sphingopyxis granuli</name>
    <dbReference type="NCBI Taxonomy" id="267128"/>
    <lineage>
        <taxon>Bacteria</taxon>
        <taxon>Pseudomonadati</taxon>
        <taxon>Pseudomonadota</taxon>
        <taxon>Alphaproteobacteria</taxon>
        <taxon>Sphingomonadales</taxon>
        <taxon>Sphingomonadaceae</taxon>
        <taxon>Sphingopyxis</taxon>
    </lineage>
</organism>
<keyword evidence="4" id="KW-0274">FAD</keyword>
<evidence type="ECO:0000259" key="7">
    <source>
        <dbReference type="Pfam" id="PF02771"/>
    </source>
</evidence>
<dbReference type="Pfam" id="PF02771">
    <property type="entry name" value="Acyl-CoA_dh_N"/>
    <property type="match status" value="1"/>
</dbReference>
<dbReference type="EMBL" id="CP012199">
    <property type="protein sequence ID" value="AMG75364.1"/>
    <property type="molecule type" value="Genomic_DNA"/>
</dbReference>
<keyword evidence="3" id="KW-0285">Flavoprotein</keyword>
<dbReference type="Gene3D" id="2.40.110.10">
    <property type="entry name" value="Butyryl-CoA Dehydrogenase, subunit A, domain 2"/>
    <property type="match status" value="1"/>
</dbReference>
<dbReference type="InterPro" id="IPR009100">
    <property type="entry name" value="AcylCoA_DH/oxidase_NM_dom_sf"/>
</dbReference>
<evidence type="ECO:0000256" key="4">
    <source>
        <dbReference type="ARBA" id="ARBA00022827"/>
    </source>
</evidence>
<evidence type="ECO:0000256" key="1">
    <source>
        <dbReference type="ARBA" id="ARBA00001974"/>
    </source>
</evidence>
<dbReference type="SUPFAM" id="SSF56645">
    <property type="entry name" value="Acyl-CoA dehydrogenase NM domain-like"/>
    <property type="match status" value="1"/>
</dbReference>
<evidence type="ECO:0000259" key="6">
    <source>
        <dbReference type="Pfam" id="PF00441"/>
    </source>
</evidence>
<accession>A0AA86GNK9</accession>
<keyword evidence="5" id="KW-0560">Oxidoreductase</keyword>
<dbReference type="Proteomes" id="UP000058599">
    <property type="component" value="Chromosome"/>
</dbReference>
<dbReference type="GO" id="GO:0050660">
    <property type="term" value="F:flavin adenine dinucleotide binding"/>
    <property type="evidence" value="ECO:0007669"/>
    <property type="project" value="InterPro"/>
</dbReference>
<dbReference type="InterPro" id="IPR009075">
    <property type="entry name" value="AcylCo_DH/oxidase_C"/>
</dbReference>
<dbReference type="Pfam" id="PF00441">
    <property type="entry name" value="Acyl-CoA_dh_1"/>
    <property type="match status" value="1"/>
</dbReference>
<evidence type="ECO:0000256" key="5">
    <source>
        <dbReference type="ARBA" id="ARBA00023002"/>
    </source>
</evidence>
<keyword evidence="9" id="KW-1185">Reference proteome</keyword>
<dbReference type="InterPro" id="IPR036250">
    <property type="entry name" value="AcylCo_DH-like_C"/>
</dbReference>
<sequence length="343" mass="34976">MAGLDLPLDAGRQMLRDSVQRFLADRERVGWADLTALGLGGVTIPEAAGGFGGGAVETALLMAELGPALVGADWLSHAAATWLVGRLAPGHAALGALAEGRQRAALVCPATAAAMPIVEAADGGWRLRGLATLVAGAAEADLFVVADPQAVLLVAADPDRVEQRHRIMLDGGVTADLGFASDPAKVEALAGGEAARAATEIVTDMVLAGRCGEAVGLMRRMIDDTAAYMGQRRQFGVPIGSFQALRHRCADMQLALMKAAALTELAVLSVDGDEAARAAAVGAACVEVQDAVRIVGEGAVQIHGAMGLTEELALGSRFKRALGIAAAMGPQAAHLARFAEAAA</sequence>
<reference evidence="8 9" key="1">
    <citation type="journal article" date="2016" name="BMC Genomics">
        <title>Genomic analysis of the nitrate-respiring Sphingopyxis granuli (formerly Sphingomonas macrogoltabida) strain TFA.</title>
        <authorList>
            <person name="Garcia-Romero I."/>
            <person name="Perez-Pulido A.J."/>
            <person name="Gonzalez-Flores Y.E."/>
            <person name="Reyes-Ramirez F."/>
            <person name="Santero E."/>
            <person name="Floriano B."/>
        </authorList>
    </citation>
    <scope>NUCLEOTIDE SEQUENCE [LARGE SCALE GENOMIC DNA]</scope>
    <source>
        <strain evidence="8 9">TFA</strain>
    </source>
</reference>
<dbReference type="AlphaFoldDB" id="A0AA86GNK9"/>
<evidence type="ECO:0000313" key="8">
    <source>
        <dbReference type="EMBL" id="AMG75364.1"/>
    </source>
</evidence>
<evidence type="ECO:0000313" key="9">
    <source>
        <dbReference type="Proteomes" id="UP000058599"/>
    </source>
</evidence>
<gene>
    <name evidence="8" type="ORF">SGRAN_3017</name>
</gene>
<dbReference type="PANTHER" id="PTHR43884:SF20">
    <property type="entry name" value="ACYL-COA DEHYDROGENASE FADE28"/>
    <property type="match status" value="1"/>
</dbReference>
<dbReference type="Gene3D" id="1.10.540.10">
    <property type="entry name" value="Acyl-CoA dehydrogenase/oxidase, N-terminal domain"/>
    <property type="match status" value="1"/>
</dbReference>
<feature type="domain" description="Acyl-CoA dehydrogenase/oxidase N-terminal" evidence="7">
    <location>
        <begin position="26"/>
        <end position="83"/>
    </location>
</feature>
<dbReference type="PANTHER" id="PTHR43884">
    <property type="entry name" value="ACYL-COA DEHYDROGENASE"/>
    <property type="match status" value="1"/>
</dbReference>
<dbReference type="InterPro" id="IPR037069">
    <property type="entry name" value="AcylCoA_DH/ox_N_sf"/>
</dbReference>
<comment type="cofactor">
    <cofactor evidence="1">
        <name>FAD</name>
        <dbReference type="ChEBI" id="CHEBI:57692"/>
    </cofactor>
</comment>
<dbReference type="Gene3D" id="1.20.140.10">
    <property type="entry name" value="Butyryl-CoA Dehydrogenase, subunit A, domain 3"/>
    <property type="match status" value="1"/>
</dbReference>
<dbReference type="InterPro" id="IPR046373">
    <property type="entry name" value="Acyl-CoA_Oxase/DH_mid-dom_sf"/>
</dbReference>
<evidence type="ECO:0000256" key="3">
    <source>
        <dbReference type="ARBA" id="ARBA00022630"/>
    </source>
</evidence>
<dbReference type="SUPFAM" id="SSF47203">
    <property type="entry name" value="Acyl-CoA dehydrogenase C-terminal domain-like"/>
    <property type="match status" value="1"/>
</dbReference>
<protein>
    <submittedName>
        <fullName evidence="8">Acyl-CoA dehydrogenase domain protein</fullName>
    </submittedName>
</protein>
<name>A0AA86GNK9_9SPHN</name>
<evidence type="ECO:0000256" key="2">
    <source>
        <dbReference type="ARBA" id="ARBA00009347"/>
    </source>
</evidence>
<dbReference type="KEGG" id="sgi:SGRAN_3017"/>
<dbReference type="RefSeq" id="WP_067185028.1">
    <property type="nucleotide sequence ID" value="NZ_CP012199.1"/>
</dbReference>
<dbReference type="GO" id="GO:0003995">
    <property type="term" value="F:acyl-CoA dehydrogenase activity"/>
    <property type="evidence" value="ECO:0007669"/>
    <property type="project" value="TreeGrafter"/>
</dbReference>
<dbReference type="InterPro" id="IPR013786">
    <property type="entry name" value="AcylCoA_DH/ox_N"/>
</dbReference>
<comment type="similarity">
    <text evidence="2">Belongs to the acyl-CoA dehydrogenase family.</text>
</comment>
<feature type="domain" description="Acyl-CoA dehydrogenase/oxidase C-terminal" evidence="6">
    <location>
        <begin position="211"/>
        <end position="341"/>
    </location>
</feature>